<proteinExistence type="predicted"/>
<gene>
    <name evidence="2" type="ORF">VBRA1451_LOCUS6838</name>
</gene>
<feature type="compositionally biased region" description="Polar residues" evidence="1">
    <location>
        <begin position="9"/>
        <end position="24"/>
    </location>
</feature>
<reference evidence="2" key="1">
    <citation type="submission" date="2021-01" db="EMBL/GenBank/DDBJ databases">
        <authorList>
            <person name="Corre E."/>
            <person name="Pelletier E."/>
            <person name="Niang G."/>
            <person name="Scheremetjew M."/>
            <person name="Finn R."/>
            <person name="Kale V."/>
            <person name="Holt S."/>
            <person name="Cochrane G."/>
            <person name="Meng A."/>
            <person name="Brown T."/>
            <person name="Cohen L."/>
        </authorList>
    </citation>
    <scope>NUCLEOTIDE SEQUENCE</scope>
    <source>
        <strain evidence="2">CCMP3346</strain>
    </source>
</reference>
<feature type="region of interest" description="Disordered" evidence="1">
    <location>
        <begin position="49"/>
        <end position="99"/>
    </location>
</feature>
<accession>A0A7S1JRZ7</accession>
<protein>
    <submittedName>
        <fullName evidence="2">Uncharacterized protein</fullName>
    </submittedName>
</protein>
<feature type="compositionally biased region" description="Basic and acidic residues" evidence="1">
    <location>
        <begin position="49"/>
        <end position="72"/>
    </location>
</feature>
<evidence type="ECO:0000256" key="1">
    <source>
        <dbReference type="SAM" id="MobiDB-lite"/>
    </source>
</evidence>
<dbReference type="AlphaFoldDB" id="A0A7S1JRZ7"/>
<feature type="region of interest" description="Disordered" evidence="1">
    <location>
        <begin position="1"/>
        <end position="28"/>
    </location>
</feature>
<organism evidence="2">
    <name type="scientific">Vitrella brassicaformis</name>
    <dbReference type="NCBI Taxonomy" id="1169539"/>
    <lineage>
        <taxon>Eukaryota</taxon>
        <taxon>Sar</taxon>
        <taxon>Alveolata</taxon>
        <taxon>Colpodellida</taxon>
        <taxon>Vitrellaceae</taxon>
        <taxon>Vitrella</taxon>
    </lineage>
</organism>
<sequence length="99" mass="11039">MRRGGWSGWPSTWPSGRGTASPTGRASELAREAAMLVWQNQAWLRWPQENKEPVAETDAKVREMNKRTKRQMEQQSQEAAGGGGAPEQPLVSPTWAVHQ</sequence>
<evidence type="ECO:0000313" key="2">
    <source>
        <dbReference type="EMBL" id="CAD9051776.1"/>
    </source>
</evidence>
<dbReference type="EMBL" id="HBGB01011881">
    <property type="protein sequence ID" value="CAD9051776.1"/>
    <property type="molecule type" value="Transcribed_RNA"/>
</dbReference>
<name>A0A7S1JRZ7_9ALVE</name>